<evidence type="ECO:0000313" key="2">
    <source>
        <dbReference type="Proteomes" id="UP001057452"/>
    </source>
</evidence>
<keyword evidence="2" id="KW-1185">Reference proteome</keyword>
<organism evidence="1 2">
    <name type="scientific">Chaenocephalus aceratus</name>
    <name type="common">Blackfin icefish</name>
    <name type="synonym">Chaenichthys aceratus</name>
    <dbReference type="NCBI Taxonomy" id="36190"/>
    <lineage>
        <taxon>Eukaryota</taxon>
        <taxon>Metazoa</taxon>
        <taxon>Chordata</taxon>
        <taxon>Craniata</taxon>
        <taxon>Vertebrata</taxon>
        <taxon>Euteleostomi</taxon>
        <taxon>Actinopterygii</taxon>
        <taxon>Neopterygii</taxon>
        <taxon>Teleostei</taxon>
        <taxon>Neoteleostei</taxon>
        <taxon>Acanthomorphata</taxon>
        <taxon>Eupercaria</taxon>
        <taxon>Perciformes</taxon>
        <taxon>Notothenioidei</taxon>
        <taxon>Channichthyidae</taxon>
        <taxon>Chaenocephalus</taxon>
    </lineage>
</organism>
<name>A0ACB9WET7_CHAAC</name>
<proteinExistence type="predicted"/>
<dbReference type="EMBL" id="CM043800">
    <property type="protein sequence ID" value="KAI4811914.1"/>
    <property type="molecule type" value="Genomic_DNA"/>
</dbReference>
<sequence length="162" mass="18731">MYFFFFWLSFNQNIYKYIYANNSNSINNCKWPLVTPPVCFTVNLEEACVQSRRCCSTLHTTPPPLSLTRATKDETKQQPAGKKSSSLWNYFEHTSPKEVKCKLCEKTLVYHNSTSTMRSHLSAKHAKRLQRKTQHSRPLPTSLQGHVVVMTCLFVVCTVNMF</sequence>
<protein>
    <submittedName>
        <fullName evidence="1">Uncharacterized protein</fullName>
    </submittedName>
</protein>
<accession>A0ACB9WET7</accession>
<comment type="caution">
    <text evidence="1">The sequence shown here is derived from an EMBL/GenBank/DDBJ whole genome shotgun (WGS) entry which is preliminary data.</text>
</comment>
<reference evidence="1" key="1">
    <citation type="submission" date="2022-05" db="EMBL/GenBank/DDBJ databases">
        <title>Chromosome-level genome of Chaenocephalus aceratus.</title>
        <authorList>
            <person name="Park H."/>
        </authorList>
    </citation>
    <scope>NUCLEOTIDE SEQUENCE</scope>
    <source>
        <strain evidence="1">KU_202001</strain>
    </source>
</reference>
<evidence type="ECO:0000313" key="1">
    <source>
        <dbReference type="EMBL" id="KAI4811914.1"/>
    </source>
</evidence>
<gene>
    <name evidence="1" type="ORF">KUCAC02_014778</name>
</gene>
<dbReference type="Proteomes" id="UP001057452">
    <property type="component" value="Chromosome 16"/>
</dbReference>